<keyword evidence="1" id="KW-1133">Transmembrane helix</keyword>
<feature type="transmembrane region" description="Helical" evidence="1">
    <location>
        <begin position="93"/>
        <end position="113"/>
    </location>
</feature>
<comment type="caution">
    <text evidence="3">The sequence shown here is derived from an EMBL/GenBank/DDBJ whole genome shotgun (WGS) entry which is preliminary data.</text>
</comment>
<feature type="transmembrane region" description="Helical" evidence="1">
    <location>
        <begin position="233"/>
        <end position="254"/>
    </location>
</feature>
<keyword evidence="1" id="KW-0472">Membrane</keyword>
<feature type="transmembrane region" description="Helical" evidence="1">
    <location>
        <begin position="53"/>
        <end position="73"/>
    </location>
</feature>
<dbReference type="PANTHER" id="PTHR40465">
    <property type="entry name" value="CHROMOSOME 1, WHOLE GENOME SHOTGUN SEQUENCE"/>
    <property type="match status" value="1"/>
</dbReference>
<gene>
    <name evidence="3" type="ORF">R3P38DRAFT_2855520</name>
</gene>
<feature type="domain" description="DUF6534" evidence="2">
    <location>
        <begin position="173"/>
        <end position="258"/>
    </location>
</feature>
<dbReference type="AlphaFoldDB" id="A0AAW0DP71"/>
<proteinExistence type="predicted"/>
<keyword evidence="1" id="KW-0812">Transmembrane</keyword>
<reference evidence="3 4" key="1">
    <citation type="journal article" date="2024" name="J Genomics">
        <title>Draft genome sequencing and assembly of Favolaschia claudopus CIRM-BRFM 2984 isolated from oak limbs.</title>
        <authorList>
            <person name="Navarro D."/>
            <person name="Drula E."/>
            <person name="Chaduli D."/>
            <person name="Cazenave R."/>
            <person name="Ahrendt S."/>
            <person name="Wang J."/>
            <person name="Lipzen A."/>
            <person name="Daum C."/>
            <person name="Barry K."/>
            <person name="Grigoriev I.V."/>
            <person name="Favel A."/>
            <person name="Rosso M.N."/>
            <person name="Martin F."/>
        </authorList>
    </citation>
    <scope>NUCLEOTIDE SEQUENCE [LARGE SCALE GENOMIC DNA]</scope>
    <source>
        <strain evidence="3 4">CIRM-BRFM 2984</strain>
    </source>
</reference>
<dbReference type="InterPro" id="IPR045339">
    <property type="entry name" value="DUF6534"/>
</dbReference>
<sequence>MAAINSPPAPTLDGTLGIVQVGMVAATWLFGIESLQTFNYYKYFEKDGNYVRTLVAVVWFLELGSFIACWHAMYSMTITFYGQPEHIASPPLSLVFVVLFNVLIDVIVQSFFAYRVKVLSSRWHIPILCCAVNAVRLAFNLELFVRLLERPVFALLRTKFKWDIIVASAFPLALDIIIAGSLIHLLWHRRNTQFEQTNRIVDTIIMWTVETTFVTTMSVAMQLILFVARPHDFSWLFFIIIQGKLFSNSMMASLNGRTRLRNSSDLNRLAVDSTHHTVTNTALAIRVQQTTATTYEHAKRDTLLLPA</sequence>
<evidence type="ECO:0000256" key="1">
    <source>
        <dbReference type="SAM" id="Phobius"/>
    </source>
</evidence>
<evidence type="ECO:0000259" key="2">
    <source>
        <dbReference type="Pfam" id="PF20152"/>
    </source>
</evidence>
<evidence type="ECO:0000313" key="4">
    <source>
        <dbReference type="Proteomes" id="UP001362999"/>
    </source>
</evidence>
<feature type="transmembrane region" description="Helical" evidence="1">
    <location>
        <begin position="14"/>
        <end position="32"/>
    </location>
</feature>
<accession>A0AAW0DP71</accession>
<organism evidence="3 4">
    <name type="scientific">Favolaschia claudopus</name>
    <dbReference type="NCBI Taxonomy" id="2862362"/>
    <lineage>
        <taxon>Eukaryota</taxon>
        <taxon>Fungi</taxon>
        <taxon>Dikarya</taxon>
        <taxon>Basidiomycota</taxon>
        <taxon>Agaricomycotina</taxon>
        <taxon>Agaricomycetes</taxon>
        <taxon>Agaricomycetidae</taxon>
        <taxon>Agaricales</taxon>
        <taxon>Marasmiineae</taxon>
        <taxon>Mycenaceae</taxon>
        <taxon>Favolaschia</taxon>
    </lineage>
</organism>
<dbReference type="PANTHER" id="PTHR40465:SF1">
    <property type="entry name" value="DUF6534 DOMAIN-CONTAINING PROTEIN"/>
    <property type="match status" value="1"/>
</dbReference>
<keyword evidence="4" id="KW-1185">Reference proteome</keyword>
<dbReference type="EMBL" id="JAWWNJ010000006">
    <property type="protein sequence ID" value="KAK7054181.1"/>
    <property type="molecule type" value="Genomic_DNA"/>
</dbReference>
<dbReference type="Pfam" id="PF20152">
    <property type="entry name" value="DUF6534"/>
    <property type="match status" value="1"/>
</dbReference>
<feature type="transmembrane region" description="Helical" evidence="1">
    <location>
        <begin position="125"/>
        <end position="144"/>
    </location>
</feature>
<protein>
    <submittedName>
        <fullName evidence="3">Saposin B-type domain-containing protein</fullName>
    </submittedName>
</protein>
<feature type="transmembrane region" description="Helical" evidence="1">
    <location>
        <begin position="164"/>
        <end position="187"/>
    </location>
</feature>
<feature type="transmembrane region" description="Helical" evidence="1">
    <location>
        <begin position="207"/>
        <end position="227"/>
    </location>
</feature>
<evidence type="ECO:0000313" key="3">
    <source>
        <dbReference type="EMBL" id="KAK7054181.1"/>
    </source>
</evidence>
<name>A0AAW0DP71_9AGAR</name>
<dbReference type="Proteomes" id="UP001362999">
    <property type="component" value="Unassembled WGS sequence"/>
</dbReference>